<keyword evidence="6 9" id="KW-0648">Protein biosynthesis</keyword>
<dbReference type="GO" id="GO:0002161">
    <property type="term" value="F:aminoacyl-tRNA deacylase activity"/>
    <property type="evidence" value="ECO:0007669"/>
    <property type="project" value="InterPro"/>
</dbReference>
<dbReference type="KEGG" id="ehx:EMIHUDRAFT_419646"/>
<dbReference type="InterPro" id="IPR009008">
    <property type="entry name" value="Val/Leu/Ile-tRNA-synth_edit"/>
</dbReference>
<evidence type="ECO:0000259" key="12">
    <source>
        <dbReference type="Pfam" id="PF08264"/>
    </source>
</evidence>
<dbReference type="PANTHER" id="PTHR45794:SF1">
    <property type="entry name" value="LEUCINE--TRNA LIGASE, CYTOPLASMIC"/>
    <property type="match status" value="1"/>
</dbReference>
<feature type="domain" description="Methionyl/Valyl/Leucyl/Isoleucyl-tRNA synthetase anticodon-binding" evidence="12">
    <location>
        <begin position="819"/>
        <end position="942"/>
    </location>
</feature>
<dbReference type="SUPFAM" id="SSF52374">
    <property type="entry name" value="Nucleotidylyl transferase"/>
    <property type="match status" value="1"/>
</dbReference>
<dbReference type="OMA" id="KFIEWQF"/>
<dbReference type="RefSeq" id="XP_005766411.1">
    <property type="nucleotide sequence ID" value="XM_005766354.1"/>
</dbReference>
<dbReference type="InterPro" id="IPR002300">
    <property type="entry name" value="aa-tRNA-synth_Ia"/>
</dbReference>
<dbReference type="Gene3D" id="3.40.50.620">
    <property type="entry name" value="HUPs"/>
    <property type="match status" value="1"/>
</dbReference>
<feature type="domain" description="Aminoacyl-tRNA synthetase class Ia" evidence="11">
    <location>
        <begin position="21"/>
        <end position="101"/>
    </location>
</feature>
<evidence type="ECO:0000256" key="10">
    <source>
        <dbReference type="SAM" id="MobiDB-lite"/>
    </source>
</evidence>
<dbReference type="NCBIfam" id="TIGR00395">
    <property type="entry name" value="leuS_arch"/>
    <property type="match status" value="1"/>
</dbReference>
<evidence type="ECO:0000259" key="11">
    <source>
        <dbReference type="Pfam" id="PF00133"/>
    </source>
</evidence>
<dbReference type="PaxDb" id="2903-EOD13982"/>
<dbReference type="PANTHER" id="PTHR45794">
    <property type="entry name" value="LEUCYL-TRNA SYNTHETASE"/>
    <property type="match status" value="1"/>
</dbReference>
<evidence type="ECO:0000313" key="14">
    <source>
        <dbReference type="Proteomes" id="UP000013827"/>
    </source>
</evidence>
<dbReference type="InterPro" id="IPR004493">
    <property type="entry name" value="Leu-tRNA-synth_Ia_arc/euk"/>
</dbReference>
<organism evidence="13 14">
    <name type="scientific">Emiliania huxleyi (strain CCMP1516)</name>
    <dbReference type="NCBI Taxonomy" id="280463"/>
    <lineage>
        <taxon>Eukaryota</taxon>
        <taxon>Haptista</taxon>
        <taxon>Haptophyta</taxon>
        <taxon>Prymnesiophyceae</taxon>
        <taxon>Isochrysidales</taxon>
        <taxon>Noelaerhabdaceae</taxon>
        <taxon>Emiliania</taxon>
    </lineage>
</organism>
<dbReference type="EnsemblProtists" id="EOD13982">
    <property type="protein sequence ID" value="EOD13982"/>
    <property type="gene ID" value="EMIHUDRAFT_419646"/>
</dbReference>
<dbReference type="InterPro" id="IPR009080">
    <property type="entry name" value="tRNAsynth_Ia_anticodon-bd"/>
</dbReference>
<evidence type="ECO:0000256" key="9">
    <source>
        <dbReference type="RuleBase" id="RU363035"/>
    </source>
</evidence>
<reference evidence="13" key="2">
    <citation type="submission" date="2024-10" db="UniProtKB">
        <authorList>
            <consortium name="EnsemblProtists"/>
        </authorList>
    </citation>
    <scope>IDENTIFICATION</scope>
</reference>
<dbReference type="GeneID" id="17260132"/>
<dbReference type="Pfam" id="PF08264">
    <property type="entry name" value="Anticodon_1"/>
    <property type="match status" value="1"/>
</dbReference>
<dbReference type="EC" id="6.1.1.4" evidence="2"/>
<dbReference type="InterPro" id="IPR014729">
    <property type="entry name" value="Rossmann-like_a/b/a_fold"/>
</dbReference>
<evidence type="ECO:0000256" key="6">
    <source>
        <dbReference type="ARBA" id="ARBA00022917"/>
    </source>
</evidence>
<dbReference type="GO" id="GO:0004823">
    <property type="term" value="F:leucine-tRNA ligase activity"/>
    <property type="evidence" value="ECO:0007669"/>
    <property type="project" value="UniProtKB-EC"/>
</dbReference>
<dbReference type="SUPFAM" id="SSF50677">
    <property type="entry name" value="ValRS/IleRS/LeuRS editing domain"/>
    <property type="match status" value="1"/>
</dbReference>
<dbReference type="eggNOG" id="KOG0437">
    <property type="taxonomic scope" value="Eukaryota"/>
</dbReference>
<evidence type="ECO:0000256" key="2">
    <source>
        <dbReference type="ARBA" id="ARBA00013164"/>
    </source>
</evidence>
<dbReference type="HOGENOM" id="CLU_004174_1_1_1"/>
<dbReference type="GO" id="GO:0005524">
    <property type="term" value="F:ATP binding"/>
    <property type="evidence" value="ECO:0007669"/>
    <property type="project" value="UniProtKB-KW"/>
</dbReference>
<evidence type="ECO:0000313" key="13">
    <source>
        <dbReference type="EnsemblProtists" id="EOD13982"/>
    </source>
</evidence>
<dbReference type="PROSITE" id="PS00178">
    <property type="entry name" value="AA_TRNA_LIGASE_I"/>
    <property type="match status" value="1"/>
</dbReference>
<sequence length="1106" mass="121591">MAAPRSTVRRDLLHDIEARAQAKWEETKAFEEDAPAEGTWDGGKYLVTFPYPYMNGRLHLGHAFSLTKAEFSVAFHRMRGEKALFPFAFHCTGMPIQAAAHKLKNEFALYGSPLPNFPTSPPEAEKESKGGGGGKPKGKPQKVVAKTGGLMHQWDILRAMGLSPAEIVPFVDPVYWLEYFPPLGKTDLIRFGVGVDWRRSFITTDYNPYYDSFVRWQFAKLRAGGFVAFGKRPSIFSEADAQPCMDHDRDKGEGVAPQEYTAIKMRLLEPLPPVLAKFAGSQAPLETHPRRTLRPETMCGQTNAWILPEGEYGAFEARQPRSGRRILGVVYLCAARAARNMAFQDLFPEWGRPKQLATFFGRELLGAAVKAGRSAPLCPYERIHFLPLLTISMTKGTAIVTSVPSDSPDDYAAFMDMKNAKKREYYSGQAGAELRAEWIDPFEVVPVLQTPELGEVAAKFMCDKLGITSQKEVEKLKEAHDACYTAGFYKGVMTAGPFAGLPVQEAKLKTKAKMVADGEAITYLEPEGLVTPRSTPDVECVVALVDQWYLKYGEEEWAARVGEHLGGLECYNPAVHKAFRDALGWLGDWACSRSFGLGTRMPWDTQFLIESLSDSTIYMAYYTVAHLLQGSSMFGTDRATAPAAPRQCSEGFWDHVLLGKPYEPAAGEAPVPAAPLASMRREFEFWYPVDMRVSGKDLIPNHLTMSLYNHAAVWQDDPAKYPRSIFCNGHVQVDAEKMSKSKGNFIGLLQACEKWCADATRFACADAGDGILNANFDTTIADRSILSLTAELEWARAALAGSAKDASMRPAGAAATWLDAWFANEMNRLVLAVTEGFASMRFRDALKHAWYGMQEARDRYRSGCVESGLDAELTRRWVEWQALLMVPITPHWSEEVWSAVLGREGCAVRAAWPTPTAPIDAGVSAAGAYLFKVSSVIATAMANHEKKAAKAKGKGGKPADGGAAAPKPNQARLYVARKFPRWKERVLELLRGHFDADSGAVSEAVRAAISGCDEIKACNKGKQPMQFAAMMMEEAKLGGLSALALSMPFDEALVVEQNFSYLRTTLASVGFVGIHVYTEAHDSVPDAEMLASAAPGAPSVQLFHAE</sequence>
<evidence type="ECO:0000256" key="1">
    <source>
        <dbReference type="ARBA" id="ARBA00005594"/>
    </source>
</evidence>
<dbReference type="Gene3D" id="3.90.740.10">
    <property type="entry name" value="Valyl/Leucyl/Isoleucyl-tRNA synthetase, editing domain"/>
    <property type="match status" value="1"/>
</dbReference>
<evidence type="ECO:0000256" key="8">
    <source>
        <dbReference type="ARBA" id="ARBA00030520"/>
    </source>
</evidence>
<evidence type="ECO:0000256" key="5">
    <source>
        <dbReference type="ARBA" id="ARBA00022840"/>
    </source>
</evidence>
<keyword evidence="14" id="KW-1185">Reference proteome</keyword>
<protein>
    <recommendedName>
        <fullName evidence="2">leucine--tRNA ligase</fullName>
        <ecNumber evidence="2">6.1.1.4</ecNumber>
    </recommendedName>
    <alternativeName>
        <fullName evidence="8">Leucyl-tRNA synthetase</fullName>
    </alternativeName>
</protein>
<comment type="similarity">
    <text evidence="1 9">Belongs to the class-I aminoacyl-tRNA synthetase family.</text>
</comment>
<feature type="region of interest" description="Disordered" evidence="10">
    <location>
        <begin position="118"/>
        <end position="142"/>
    </location>
</feature>
<dbReference type="AlphaFoldDB" id="A0A0D3IRU7"/>
<dbReference type="FunFam" id="3.90.740.10:FF:000001">
    <property type="entry name" value="Leucine--tRNA ligase, cytoplasmic"/>
    <property type="match status" value="1"/>
</dbReference>
<keyword evidence="7 9" id="KW-0030">Aminoacyl-tRNA synthetase</keyword>
<dbReference type="STRING" id="2903.R1BW81"/>
<keyword evidence="5 9" id="KW-0067">ATP-binding</keyword>
<dbReference type="InterPro" id="IPR013155">
    <property type="entry name" value="M/V/L/I-tRNA-synth_anticd-bd"/>
</dbReference>
<proteinExistence type="inferred from homology"/>
<dbReference type="Pfam" id="PF00133">
    <property type="entry name" value="tRNA-synt_1"/>
    <property type="match status" value="2"/>
</dbReference>
<keyword evidence="4 9" id="KW-0547">Nucleotide-binding</keyword>
<dbReference type="Proteomes" id="UP000013827">
    <property type="component" value="Unassembled WGS sequence"/>
</dbReference>
<evidence type="ECO:0000256" key="7">
    <source>
        <dbReference type="ARBA" id="ARBA00023146"/>
    </source>
</evidence>
<dbReference type="InterPro" id="IPR001412">
    <property type="entry name" value="aa-tRNA-synth_I_CS"/>
</dbReference>
<name>A0A0D3IRU7_EMIH1</name>
<dbReference type="Gene3D" id="1.10.730.10">
    <property type="entry name" value="Isoleucyl-tRNA Synthetase, Domain 1"/>
    <property type="match status" value="1"/>
</dbReference>
<evidence type="ECO:0000256" key="4">
    <source>
        <dbReference type="ARBA" id="ARBA00022741"/>
    </source>
</evidence>
<feature type="domain" description="Aminoacyl-tRNA synthetase class Ia" evidence="11">
    <location>
        <begin position="679"/>
        <end position="766"/>
    </location>
</feature>
<accession>A0A0D3IRU7</accession>
<evidence type="ECO:0000256" key="3">
    <source>
        <dbReference type="ARBA" id="ARBA00022598"/>
    </source>
</evidence>
<dbReference type="GO" id="GO:0006429">
    <property type="term" value="P:leucyl-tRNA aminoacylation"/>
    <property type="evidence" value="ECO:0007669"/>
    <property type="project" value="InterPro"/>
</dbReference>
<dbReference type="SUPFAM" id="SSF47323">
    <property type="entry name" value="Anticodon-binding domain of a subclass of class I aminoacyl-tRNA synthetases"/>
    <property type="match status" value="1"/>
</dbReference>
<reference evidence="14" key="1">
    <citation type="journal article" date="2013" name="Nature">
        <title>Pan genome of the phytoplankton Emiliania underpins its global distribution.</title>
        <authorList>
            <person name="Read B.A."/>
            <person name="Kegel J."/>
            <person name="Klute M.J."/>
            <person name="Kuo A."/>
            <person name="Lefebvre S.C."/>
            <person name="Maumus F."/>
            <person name="Mayer C."/>
            <person name="Miller J."/>
            <person name="Monier A."/>
            <person name="Salamov A."/>
            <person name="Young J."/>
            <person name="Aguilar M."/>
            <person name="Claverie J.M."/>
            <person name="Frickenhaus S."/>
            <person name="Gonzalez K."/>
            <person name="Herman E.K."/>
            <person name="Lin Y.C."/>
            <person name="Napier J."/>
            <person name="Ogata H."/>
            <person name="Sarno A.F."/>
            <person name="Shmutz J."/>
            <person name="Schroeder D."/>
            <person name="de Vargas C."/>
            <person name="Verret F."/>
            <person name="von Dassow P."/>
            <person name="Valentin K."/>
            <person name="Van de Peer Y."/>
            <person name="Wheeler G."/>
            <person name="Dacks J.B."/>
            <person name="Delwiche C.F."/>
            <person name="Dyhrman S.T."/>
            <person name="Glockner G."/>
            <person name="John U."/>
            <person name="Richards T."/>
            <person name="Worden A.Z."/>
            <person name="Zhang X."/>
            <person name="Grigoriev I.V."/>
            <person name="Allen A.E."/>
            <person name="Bidle K."/>
            <person name="Borodovsky M."/>
            <person name="Bowler C."/>
            <person name="Brownlee C."/>
            <person name="Cock J.M."/>
            <person name="Elias M."/>
            <person name="Gladyshev V.N."/>
            <person name="Groth M."/>
            <person name="Guda C."/>
            <person name="Hadaegh A."/>
            <person name="Iglesias-Rodriguez M.D."/>
            <person name="Jenkins J."/>
            <person name="Jones B.M."/>
            <person name="Lawson T."/>
            <person name="Leese F."/>
            <person name="Lindquist E."/>
            <person name="Lobanov A."/>
            <person name="Lomsadze A."/>
            <person name="Malik S.B."/>
            <person name="Marsh M.E."/>
            <person name="Mackinder L."/>
            <person name="Mock T."/>
            <person name="Mueller-Roeber B."/>
            <person name="Pagarete A."/>
            <person name="Parker M."/>
            <person name="Probert I."/>
            <person name="Quesneville H."/>
            <person name="Raines C."/>
            <person name="Rensing S.A."/>
            <person name="Riano-Pachon D.M."/>
            <person name="Richier S."/>
            <person name="Rokitta S."/>
            <person name="Shiraiwa Y."/>
            <person name="Soanes D.M."/>
            <person name="van der Giezen M."/>
            <person name="Wahlund T.M."/>
            <person name="Williams B."/>
            <person name="Wilson W."/>
            <person name="Wolfe G."/>
            <person name="Wurch L.L."/>
        </authorList>
    </citation>
    <scope>NUCLEOTIDE SEQUENCE</scope>
</reference>
<keyword evidence="3 9" id="KW-0436">Ligase</keyword>